<proteinExistence type="predicted"/>
<reference evidence="2 3" key="1">
    <citation type="submission" date="2011-06" db="EMBL/GenBank/DDBJ databases">
        <title>Two lysogenic phages can make up a single lytic phage.</title>
        <authorList>
            <person name="Petrovski S."/>
        </authorList>
    </citation>
    <scope>NUCLEOTIDE SEQUENCE [LARGE SCALE GENOMIC DNA]</scope>
</reference>
<name>G9FH83_9CAUD</name>
<feature type="region of interest" description="Disordered" evidence="1">
    <location>
        <begin position="498"/>
        <end position="533"/>
    </location>
</feature>
<protein>
    <submittedName>
        <fullName evidence="2">Portal protein</fullName>
    </submittedName>
</protein>
<dbReference type="Proteomes" id="UP000005431">
    <property type="component" value="Segment"/>
</dbReference>
<sequence>MSLPEANTAWPPPELAAVTARVAESHVWWEGDLDKLATFYGAEGRTSPSGIKARTKAAYEAFHGRTPTATGRAPKRYHAPIPGVIAKLSTTELFSEQLKFLDAGKSKEVQARADLIFNTPRFHSSLVEAGESCSALSGSFQRIVWDPTIADNAWIDFVDADRAIPEFRWGRLVAVTFWSELAGGDGQEVWRHLERHESGYIVHAVYKGTATSLGWMMALTDHPATRDIAVEGADEGRGAYVETGVKDLTAAYVPNVTPNPEWRHDPKLRYLGRADLSTDLFPTFHELDRIYSSLMRDFRIGAGKVHASESVLTNLGMGQGVSLDEEQEVYSRVGSGGFNANGDMETIFEFFQPAIRVLEHDQGAALLLREVLRKTGYSPVSLGLSDEVAQTATEASGKKDLTVKTTRAKARHFGSALGPLSTTCLRVDAIKFPGKGAAPSEELELEWPKFARESDLAKAQTVQAWSVASAASTKTKVAYLHEDWDDERVQEEADLIDNANTVSAPTFGFGTDQPPLPTENDPATDPEAVDEGE</sequence>
<evidence type="ECO:0000256" key="1">
    <source>
        <dbReference type="SAM" id="MobiDB-lite"/>
    </source>
</evidence>
<accession>G9FH83</accession>
<dbReference type="OrthoDB" id="13988at10239"/>
<keyword evidence="3" id="KW-1185">Reference proteome</keyword>
<evidence type="ECO:0000313" key="2">
    <source>
        <dbReference type="EMBL" id="AEV51972.1"/>
    </source>
</evidence>
<dbReference type="EMBL" id="JN116824">
    <property type="protein sequence ID" value="AEV51972.1"/>
    <property type="molecule type" value="Genomic_DNA"/>
</dbReference>
<feature type="compositionally biased region" description="Acidic residues" evidence="1">
    <location>
        <begin position="522"/>
        <end position="533"/>
    </location>
</feature>
<dbReference type="KEGG" id="vg:11541434"/>
<dbReference type="GeneID" id="11541434"/>
<evidence type="ECO:0000313" key="3">
    <source>
        <dbReference type="Proteomes" id="UP000005431"/>
    </source>
</evidence>
<organism evidence="2 3">
    <name type="scientific">Rhodococcus phage REQ3</name>
    <dbReference type="NCBI Taxonomy" id="1109714"/>
    <lineage>
        <taxon>Viruses</taxon>
        <taxon>Duplodnaviria</taxon>
        <taxon>Heunggongvirae</taxon>
        <taxon>Uroviricota</taxon>
        <taxon>Caudoviricetes</taxon>
        <taxon>Caudoviricetes incertae sedis</taxon>
        <taxon>Wodongavirus</taxon>
        <taxon>Wodongavirus REQ3</taxon>
    </lineage>
</organism>
<dbReference type="RefSeq" id="YP_005087228.1">
    <property type="nucleotide sequence ID" value="NC_016654.1"/>
</dbReference>